<dbReference type="PANTHER" id="PTHR35580:SF1">
    <property type="entry name" value="PHYTASE-LIKE DOMAIN-CONTAINING PROTEIN"/>
    <property type="match status" value="1"/>
</dbReference>
<sequence length="644" mass="67759">MSIGNRASDVLDRASALTTGSDGAIYVSGWTSGNLDGQTNSGSTDVFITKYQPDGTKIWTRLLGSTDSDNANALTTGNDGSIYVSGVTYGNFDGQNNSGNVFITKYQPDGTKVWTRTSEAVGSANALATGNDGAIYVAGYTIVNFDGQTLNNNGGVGDAFIIKYQPNGTKAWTRLLGSDENDEANALTIGNDGSIYVSGWTWGNLDGQINSGGKYAFITKYQPNGTKVWTRLLGVGVEDTVANALTTGSDGAIYVSGRTTGNLDGQTFSGGYEGDIFLTKYQPDGTKVWTKLLGTSSDDVAYALTTGSDGAIYVSGYTEGNLDGQGNLSGLSDVFITKYQPDGTKVWTQILGEINGDIANALTTGQDGAIYVSGTTFDSSGLPDVFVTKLNVNTTSRSFPDFNKDGKTDILLNNPSQGWNTAWLMDGTNYAGYASVFSSAGYKPVATADFNKDGKTDLVVNNPSNNFNSVWFMDGGNYVSGVGLPTAAGWQIKGAADFNGDGNTDILLNNTTTNWNTVWFLGGANGASYTGFGNLPVANGWNITGVADFNGDGNSDILLNNPSQGWNTVWFLNGTTYSGFANLPSAQGWQSLGTGDFNGDGKPDIILNNLNSNWNTVWLMNGTNYAGFANLPTAPAGWQIAGMA</sequence>
<protein>
    <submittedName>
        <fullName evidence="2">FG-GAP-like repeat-containing protein</fullName>
    </submittedName>
</protein>
<dbReference type="Proteomes" id="UP000826540">
    <property type="component" value="Chromosome"/>
</dbReference>
<dbReference type="InterPro" id="IPR028994">
    <property type="entry name" value="Integrin_alpha_N"/>
</dbReference>
<dbReference type="InterPro" id="IPR010620">
    <property type="entry name" value="SBBP_repeat"/>
</dbReference>
<dbReference type="Pfam" id="PF06739">
    <property type="entry name" value="SBBP"/>
    <property type="match status" value="1"/>
</dbReference>
<dbReference type="SUPFAM" id="SSF69318">
    <property type="entry name" value="Integrin alpha N-terminal domain"/>
    <property type="match status" value="1"/>
</dbReference>
<evidence type="ECO:0000313" key="2">
    <source>
        <dbReference type="EMBL" id="QYX34218.1"/>
    </source>
</evidence>
<evidence type="ECO:0000256" key="1">
    <source>
        <dbReference type="ARBA" id="ARBA00022729"/>
    </source>
</evidence>
<dbReference type="PANTHER" id="PTHR35580">
    <property type="entry name" value="CELL SURFACE GLYCOPROTEIN (S-LAYER PROTEIN)-LIKE PROTEIN"/>
    <property type="match status" value="1"/>
</dbReference>
<gene>
    <name evidence="2" type="ORF">K2F26_14470</name>
</gene>
<dbReference type="Gene3D" id="2.130.10.130">
    <property type="entry name" value="Integrin alpha, N-terminal"/>
    <property type="match status" value="1"/>
</dbReference>
<keyword evidence="1" id="KW-0732">Signal</keyword>
<keyword evidence="3" id="KW-1185">Reference proteome</keyword>
<dbReference type="InterPro" id="IPR013517">
    <property type="entry name" value="FG-GAP"/>
</dbReference>
<organism evidence="2 3">
    <name type="scientific">Sphaerospermopsis torques-reginae ITEP-024</name>
    <dbReference type="NCBI Taxonomy" id="984208"/>
    <lineage>
        <taxon>Bacteria</taxon>
        <taxon>Bacillati</taxon>
        <taxon>Cyanobacteriota</taxon>
        <taxon>Cyanophyceae</taxon>
        <taxon>Nostocales</taxon>
        <taxon>Aphanizomenonaceae</taxon>
        <taxon>Sphaerospermopsis</taxon>
        <taxon>Sphaerospermopsis torques-reginae</taxon>
    </lineage>
</organism>
<dbReference type="InterPro" id="IPR052918">
    <property type="entry name" value="Motility_Chemotaxis_Reg"/>
</dbReference>
<dbReference type="SUPFAM" id="SSF63829">
    <property type="entry name" value="Calcium-dependent phosphotriesterase"/>
    <property type="match status" value="1"/>
</dbReference>
<accession>A0ABX8X6Q9</accession>
<reference evidence="2 3" key="1">
    <citation type="journal article" date="2022" name="J. Am. Chem. Soc.">
        <title>Biosynthesis of Guanitoxin Enables Global Environmental Detection in Freshwater Cyanobacteria.</title>
        <authorList>
            <person name="Lima S.T."/>
            <person name="Fallon T.R."/>
            <person name="Cordoza J.L."/>
            <person name="Chekan J.R."/>
            <person name="Delbaje E."/>
            <person name="Hopiavuori A.R."/>
            <person name="Alvarenga D.O."/>
            <person name="Wood S.M."/>
            <person name="Luhavaya H."/>
            <person name="Baumgartner J.T."/>
            <person name="Dorr F.A."/>
            <person name="Etchegaray A."/>
            <person name="Pinto E."/>
            <person name="McKinnie S.M.K."/>
            <person name="Fiore M.F."/>
            <person name="Moore B.S."/>
        </authorList>
    </citation>
    <scope>NUCLEOTIDE SEQUENCE [LARGE SCALE GENOMIC DNA]</scope>
    <source>
        <strain evidence="2 3">ITEP-024</strain>
    </source>
</reference>
<dbReference type="Gene3D" id="2.80.10.50">
    <property type="match status" value="2"/>
</dbReference>
<name>A0ABX8X6Q9_9CYAN</name>
<dbReference type="EMBL" id="CP080598">
    <property type="protein sequence ID" value="QYX34218.1"/>
    <property type="molecule type" value="Genomic_DNA"/>
</dbReference>
<proteinExistence type="predicted"/>
<evidence type="ECO:0000313" key="3">
    <source>
        <dbReference type="Proteomes" id="UP000826540"/>
    </source>
</evidence>
<dbReference type="Pfam" id="PF13517">
    <property type="entry name" value="FG-GAP_3"/>
    <property type="match status" value="2"/>
</dbReference>